<evidence type="ECO:0000313" key="1">
    <source>
        <dbReference type="EMBL" id="KIF53269.1"/>
    </source>
</evidence>
<dbReference type="PATRIC" id="fig|1229493.5.peg.1105"/>
<dbReference type="EMBL" id="JPRD01000015">
    <property type="protein sequence ID" value="KIF53269.1"/>
    <property type="molecule type" value="Genomic_DNA"/>
</dbReference>
<gene>
    <name evidence="1" type="ORF">H735_10110</name>
</gene>
<dbReference type="Proteomes" id="UP000031586">
    <property type="component" value="Unassembled WGS sequence"/>
</dbReference>
<sequence length="62" mass="6986">MKGINWAAIGNQAFNVFDPHYGFWCEGGFTRNQHKATNYTQANLTDEERLSIENDGCTLMSA</sequence>
<dbReference type="RefSeq" id="WP_020194463.1">
    <property type="nucleotide sequence ID" value="NZ_BAOH01000005.1"/>
</dbReference>
<protein>
    <submittedName>
        <fullName evidence="1">Uncharacterized protein</fullName>
    </submittedName>
</protein>
<name>A0A0C1ZAT6_9VIBR</name>
<organism evidence="1 2">
    <name type="scientific">Vibrio owensii CAIM 1854 = LMG 25443</name>
    <dbReference type="NCBI Taxonomy" id="1229493"/>
    <lineage>
        <taxon>Bacteria</taxon>
        <taxon>Pseudomonadati</taxon>
        <taxon>Pseudomonadota</taxon>
        <taxon>Gammaproteobacteria</taxon>
        <taxon>Vibrionales</taxon>
        <taxon>Vibrionaceae</taxon>
        <taxon>Vibrio</taxon>
    </lineage>
</organism>
<accession>A0A0C1ZAT6</accession>
<evidence type="ECO:0000313" key="2">
    <source>
        <dbReference type="Proteomes" id="UP000031586"/>
    </source>
</evidence>
<reference evidence="1 2" key="1">
    <citation type="submission" date="2014-07" db="EMBL/GenBank/DDBJ databases">
        <title>Unique and conserved regions in Vibrio harveyi and related species in comparison with the shrimp pathogen Vibrio harveyi CAIM 1792.</title>
        <authorList>
            <person name="Espinoza-Valles I."/>
            <person name="Vora G."/>
            <person name="Leekitcharoenphon P."/>
            <person name="Ussery D."/>
            <person name="Hoj L."/>
            <person name="Gomez-Gil B."/>
        </authorList>
    </citation>
    <scope>NUCLEOTIDE SEQUENCE [LARGE SCALE GENOMIC DNA]</scope>
    <source>
        <strain evidence="2">CAIM 1854 / LMG 25443</strain>
    </source>
</reference>
<comment type="caution">
    <text evidence="1">The sequence shown here is derived from an EMBL/GenBank/DDBJ whole genome shotgun (WGS) entry which is preliminary data.</text>
</comment>
<dbReference type="AlphaFoldDB" id="A0A0C1ZAT6"/>
<proteinExistence type="predicted"/>